<evidence type="ECO:0000256" key="4">
    <source>
        <dbReference type="ARBA" id="ARBA00022884"/>
    </source>
</evidence>
<dbReference type="PANTHER" id="PTHR38007:SF1">
    <property type="entry name" value="CRISPR SYSTEM CMS PROTEIN CSM5"/>
    <property type="match status" value="1"/>
</dbReference>
<evidence type="ECO:0000256" key="5">
    <source>
        <dbReference type="ARBA" id="ARBA00023118"/>
    </source>
</evidence>
<keyword evidence="4" id="KW-0694">RNA-binding</keyword>
<accession>A0ABU8XW62</accession>
<keyword evidence="9" id="KW-1185">Reference proteome</keyword>
<comment type="function">
    <text evidence="1">This subunit might be involved in maturation of a crRNA intermediate to its mature form.</text>
</comment>
<comment type="caution">
    <text evidence="8">The sequence shown here is derived from an EMBL/GenBank/DDBJ whole genome shotgun (WGS) entry which is preliminary data.</text>
</comment>
<evidence type="ECO:0000313" key="9">
    <source>
        <dbReference type="Proteomes" id="UP001375743"/>
    </source>
</evidence>
<evidence type="ECO:0000256" key="1">
    <source>
        <dbReference type="ARBA" id="ARBA00003088"/>
    </source>
</evidence>
<dbReference type="EMBL" id="JBBLZC010000024">
    <property type="protein sequence ID" value="MEK0085286.1"/>
    <property type="molecule type" value="Genomic_DNA"/>
</dbReference>
<name>A0ABU8XW62_9PROT</name>
<dbReference type="Pfam" id="PF03787">
    <property type="entry name" value="RAMPs"/>
    <property type="match status" value="1"/>
</dbReference>
<evidence type="ECO:0000313" key="8">
    <source>
        <dbReference type="EMBL" id="MEK0085286.1"/>
    </source>
</evidence>
<evidence type="ECO:0000256" key="6">
    <source>
        <dbReference type="ARBA" id="ARBA00031720"/>
    </source>
</evidence>
<evidence type="ECO:0000256" key="2">
    <source>
        <dbReference type="ARBA" id="ARBA00006680"/>
    </source>
</evidence>
<dbReference type="Proteomes" id="UP001375743">
    <property type="component" value="Unassembled WGS sequence"/>
</dbReference>
<gene>
    <name evidence="8" type="primary">csm5</name>
    <name evidence="8" type="ORF">U1T56_19210</name>
</gene>
<dbReference type="NCBIfam" id="TIGR01899">
    <property type="entry name" value="cas_TM1807_csm5"/>
    <property type="match status" value="1"/>
</dbReference>
<sequence length="390" mass="42918">MTTHRFTAIPLTPIHVGDGSLLAPEDYLLDKGDVARFVPERVVADMRPAERQRFLAALDAGRLGEAQAILRRAVDPDRHVVERIALAGRAREKLAAVFENPLQRGEIRPFVRTAGRPYLPGSSLKGALRTALLDHFATRRQPAVAGALSEAAGRERRPGETDRRADALVQAAFDLGSKGPDGDPLRFVTVADALLPPGRTRIDLVENWKPAPRRAGAGPRASIPMQVERLLSRADGQTLSFDVRIGVDPEAARAAQALDRGKAPADAVTIDTLMQAVNHFAWRRFGEELEAFFAGEPATRALLEEAFRIPAGKQTWSLALVRQHPSCMLLRVGRFTQFESKSVDRFREGWNPQARRPIKGHGATRNVIVLATRQGEARVPLGWLLLVRRS</sequence>
<comment type="similarity">
    <text evidence="2">Belongs to the CRISPR-associated Csm5 family.</text>
</comment>
<evidence type="ECO:0000259" key="7">
    <source>
        <dbReference type="Pfam" id="PF03787"/>
    </source>
</evidence>
<feature type="domain" description="CRISPR type III-associated protein" evidence="7">
    <location>
        <begin position="11"/>
        <end position="199"/>
    </location>
</feature>
<proteinExistence type="inferred from homology"/>
<keyword evidence="5" id="KW-0051">Antiviral defense</keyword>
<evidence type="ECO:0000256" key="3">
    <source>
        <dbReference type="ARBA" id="ARBA00016113"/>
    </source>
</evidence>
<reference evidence="8 9" key="1">
    <citation type="submission" date="2024-01" db="EMBL/GenBank/DDBJ databases">
        <title>Multi-omics insights into the function and evolution of sodium benzoate biodegradation pathways in Benzoatithermus flavus gen. nov., sp. nov. from hot spring.</title>
        <authorList>
            <person name="Hu C.-J."/>
            <person name="Li W.-J."/>
        </authorList>
    </citation>
    <scope>NUCLEOTIDE SEQUENCE [LARGE SCALE GENOMIC DNA]</scope>
    <source>
        <strain evidence="8 9">SYSU G07066</strain>
    </source>
</reference>
<protein>
    <recommendedName>
        <fullName evidence="3">CRISPR system Cms protein Csm5</fullName>
    </recommendedName>
    <alternativeName>
        <fullName evidence="6">CRISPR type III A-associated protein Csm5</fullName>
    </alternativeName>
</protein>
<dbReference type="InterPro" id="IPR010173">
    <property type="entry name" value="CRISPR-assoc_Csm5"/>
</dbReference>
<organism evidence="8 9">
    <name type="scientific">Benzoatithermus flavus</name>
    <dbReference type="NCBI Taxonomy" id="3108223"/>
    <lineage>
        <taxon>Bacteria</taxon>
        <taxon>Pseudomonadati</taxon>
        <taxon>Pseudomonadota</taxon>
        <taxon>Alphaproteobacteria</taxon>
        <taxon>Geminicoccales</taxon>
        <taxon>Geminicoccaceae</taxon>
        <taxon>Benzoatithermus</taxon>
    </lineage>
</organism>
<dbReference type="RefSeq" id="WP_418161135.1">
    <property type="nucleotide sequence ID" value="NZ_JBBLZC010000024.1"/>
</dbReference>
<dbReference type="InterPro" id="IPR005537">
    <property type="entry name" value="RAMP_III_fam"/>
</dbReference>
<dbReference type="PANTHER" id="PTHR38007">
    <property type="entry name" value="CRISPR SYSTEM CMS PROTEIN CSM5"/>
    <property type="match status" value="1"/>
</dbReference>